<sequence length="46" mass="5170">QLVFVSARTDPNARPGSSFTGIKEINMGQRTRDISFENIVVPEEDF</sequence>
<proteinExistence type="predicted"/>
<keyword evidence="2" id="KW-1185">Reference proteome</keyword>
<dbReference type="EMBL" id="CAJVQB010155492">
    <property type="protein sequence ID" value="CAG8856027.1"/>
    <property type="molecule type" value="Genomic_DNA"/>
</dbReference>
<protein>
    <submittedName>
        <fullName evidence="1">38671_t:CDS:1</fullName>
    </submittedName>
</protein>
<comment type="caution">
    <text evidence="1">The sequence shown here is derived from an EMBL/GenBank/DDBJ whole genome shotgun (WGS) entry which is preliminary data.</text>
</comment>
<dbReference type="Proteomes" id="UP000789901">
    <property type="component" value="Unassembled WGS sequence"/>
</dbReference>
<name>A0ABN7XLD2_GIGMA</name>
<reference evidence="1 2" key="1">
    <citation type="submission" date="2021-06" db="EMBL/GenBank/DDBJ databases">
        <authorList>
            <person name="Kallberg Y."/>
            <person name="Tangrot J."/>
            <person name="Rosling A."/>
        </authorList>
    </citation>
    <scope>NUCLEOTIDE SEQUENCE [LARGE SCALE GENOMIC DNA]</scope>
    <source>
        <strain evidence="1 2">120-4 pot B 10/14</strain>
    </source>
</reference>
<feature type="non-terminal residue" evidence="1">
    <location>
        <position position="1"/>
    </location>
</feature>
<evidence type="ECO:0000313" key="1">
    <source>
        <dbReference type="EMBL" id="CAG8856027.1"/>
    </source>
</evidence>
<gene>
    <name evidence="1" type="ORF">GMARGA_LOCUS44848</name>
</gene>
<accession>A0ABN7XLD2</accession>
<evidence type="ECO:0000313" key="2">
    <source>
        <dbReference type="Proteomes" id="UP000789901"/>
    </source>
</evidence>
<organism evidence="1 2">
    <name type="scientific">Gigaspora margarita</name>
    <dbReference type="NCBI Taxonomy" id="4874"/>
    <lineage>
        <taxon>Eukaryota</taxon>
        <taxon>Fungi</taxon>
        <taxon>Fungi incertae sedis</taxon>
        <taxon>Mucoromycota</taxon>
        <taxon>Glomeromycotina</taxon>
        <taxon>Glomeromycetes</taxon>
        <taxon>Diversisporales</taxon>
        <taxon>Gigasporaceae</taxon>
        <taxon>Gigaspora</taxon>
    </lineage>
</organism>